<evidence type="ECO:0000313" key="3">
    <source>
        <dbReference type="Proteomes" id="UP000554482"/>
    </source>
</evidence>
<protein>
    <submittedName>
        <fullName evidence="2">Reverse transcriptase zinc-binding domain</fullName>
    </submittedName>
</protein>
<proteinExistence type="predicted"/>
<comment type="caution">
    <text evidence="2">The sequence shown here is derived from an EMBL/GenBank/DDBJ whole genome shotgun (WGS) entry which is preliminary data.</text>
</comment>
<dbReference type="GO" id="GO:0003964">
    <property type="term" value="F:RNA-directed DNA polymerase activity"/>
    <property type="evidence" value="ECO:0007669"/>
    <property type="project" value="UniProtKB-KW"/>
</dbReference>
<keyword evidence="2" id="KW-0808">Transferase</keyword>
<evidence type="ECO:0000313" key="2">
    <source>
        <dbReference type="EMBL" id="KAF5175554.1"/>
    </source>
</evidence>
<reference evidence="2 3" key="1">
    <citation type="submission" date="2020-06" db="EMBL/GenBank/DDBJ databases">
        <title>Transcriptomic and genomic resources for Thalictrum thalictroides and T. hernandezii: Facilitating candidate gene discovery in an emerging model plant lineage.</title>
        <authorList>
            <person name="Arias T."/>
            <person name="Riano-Pachon D.M."/>
            <person name="Di Stilio V.S."/>
        </authorList>
    </citation>
    <scope>NUCLEOTIDE SEQUENCE [LARGE SCALE GENOMIC DNA]</scope>
    <source>
        <strain evidence="3">cv. WT478/WT964</strain>
        <tissue evidence="2">Leaves</tissue>
    </source>
</reference>
<feature type="domain" description="Reverse transcriptase zinc-binding" evidence="1">
    <location>
        <begin position="24"/>
        <end position="112"/>
    </location>
</feature>
<dbReference type="AlphaFoldDB" id="A0A7J6USJ2"/>
<dbReference type="InterPro" id="IPR026960">
    <property type="entry name" value="RVT-Znf"/>
</dbReference>
<dbReference type="OrthoDB" id="696485at2759"/>
<keyword evidence="2" id="KW-0695">RNA-directed DNA polymerase</keyword>
<dbReference type="EMBL" id="JABWDY010043901">
    <property type="protein sequence ID" value="KAF5175554.1"/>
    <property type="molecule type" value="Genomic_DNA"/>
</dbReference>
<sequence length="155" mass="18293">MLRNYELSEDEDIWVWKHEKNGSFSVKSCYGMLIEEESTDDMAISEFPFKFTWEPRIPTNVKFFMWSAHWGRVLTVDMLQRRGVQTPNRYCLCKMEEETLNHLLLTCSVTRQDVWCSMLWGLIRFDEVTLKALRGCLGCLQHSSGVVLWVKDWDG</sequence>
<dbReference type="Pfam" id="PF13966">
    <property type="entry name" value="zf-RVT"/>
    <property type="match status" value="1"/>
</dbReference>
<evidence type="ECO:0000259" key="1">
    <source>
        <dbReference type="Pfam" id="PF13966"/>
    </source>
</evidence>
<name>A0A7J6USJ2_THATH</name>
<keyword evidence="3" id="KW-1185">Reference proteome</keyword>
<keyword evidence="2" id="KW-0548">Nucleotidyltransferase</keyword>
<accession>A0A7J6USJ2</accession>
<organism evidence="2 3">
    <name type="scientific">Thalictrum thalictroides</name>
    <name type="common">Rue-anemone</name>
    <name type="synonym">Anemone thalictroides</name>
    <dbReference type="NCBI Taxonomy" id="46969"/>
    <lineage>
        <taxon>Eukaryota</taxon>
        <taxon>Viridiplantae</taxon>
        <taxon>Streptophyta</taxon>
        <taxon>Embryophyta</taxon>
        <taxon>Tracheophyta</taxon>
        <taxon>Spermatophyta</taxon>
        <taxon>Magnoliopsida</taxon>
        <taxon>Ranunculales</taxon>
        <taxon>Ranunculaceae</taxon>
        <taxon>Thalictroideae</taxon>
        <taxon>Thalictrum</taxon>
    </lineage>
</organism>
<dbReference type="Proteomes" id="UP000554482">
    <property type="component" value="Unassembled WGS sequence"/>
</dbReference>
<gene>
    <name evidence="2" type="ORF">FRX31_034859</name>
</gene>